<reference evidence="1" key="1">
    <citation type="submission" date="2021-06" db="EMBL/GenBank/DDBJ databases">
        <authorList>
            <person name="Kallberg Y."/>
            <person name="Tangrot J."/>
            <person name="Rosling A."/>
        </authorList>
    </citation>
    <scope>NUCLEOTIDE SEQUENCE</scope>
    <source>
        <strain evidence="1">CL356</strain>
    </source>
</reference>
<organism evidence="1 2">
    <name type="scientific">Acaulospora colombiana</name>
    <dbReference type="NCBI Taxonomy" id="27376"/>
    <lineage>
        <taxon>Eukaryota</taxon>
        <taxon>Fungi</taxon>
        <taxon>Fungi incertae sedis</taxon>
        <taxon>Mucoromycota</taxon>
        <taxon>Glomeromycotina</taxon>
        <taxon>Glomeromycetes</taxon>
        <taxon>Diversisporales</taxon>
        <taxon>Acaulosporaceae</taxon>
        <taxon>Acaulospora</taxon>
    </lineage>
</organism>
<accession>A0ACA9NWV3</accession>
<keyword evidence="2" id="KW-1185">Reference proteome</keyword>
<comment type="caution">
    <text evidence="1">The sequence shown here is derived from an EMBL/GenBank/DDBJ whole genome shotgun (WGS) entry which is preliminary data.</text>
</comment>
<name>A0ACA9NWV3_9GLOM</name>
<dbReference type="Proteomes" id="UP000789525">
    <property type="component" value="Unassembled WGS sequence"/>
</dbReference>
<sequence length="118" mass="13124">MSPIERALTRVECPASGGPCGDWRAQAPHRQFFGILKRDRTVKVTINGTYYHMVALLRRYSSIGARRSAEISTTRTREYHRGVGVSKYGVLVASALCAHYNSAARQTGRPVVKEFLAI</sequence>
<protein>
    <submittedName>
        <fullName evidence="1">7868_t:CDS:1</fullName>
    </submittedName>
</protein>
<gene>
    <name evidence="1" type="ORF">ACOLOM_LOCUS9269</name>
</gene>
<dbReference type="EMBL" id="CAJVPT010026440">
    <property type="protein sequence ID" value="CAG8679370.1"/>
    <property type="molecule type" value="Genomic_DNA"/>
</dbReference>
<evidence type="ECO:0000313" key="1">
    <source>
        <dbReference type="EMBL" id="CAG8679370.1"/>
    </source>
</evidence>
<proteinExistence type="predicted"/>
<evidence type="ECO:0000313" key="2">
    <source>
        <dbReference type="Proteomes" id="UP000789525"/>
    </source>
</evidence>